<accession>X5F0W0</accession>
<evidence type="ECO:0000256" key="5">
    <source>
        <dbReference type="SAM" id="MobiDB-lite"/>
    </source>
</evidence>
<feature type="domain" description="Chorismate-utilising enzyme C-terminal" evidence="7">
    <location>
        <begin position="162"/>
        <end position="420"/>
    </location>
</feature>
<evidence type="ECO:0000256" key="1">
    <source>
        <dbReference type="ARBA" id="ARBA00012266"/>
    </source>
</evidence>
<sequence>MTRDLPGTPGPDSGSDLAPGLGPDKSPDNGPDPGPDLLAEVLAGRPEAFALLHRPGAAGDTGPVVEVLTGSVALPATLAGIPLPGAEEAAAAAPVVGDRHEVLVVVPYRQLAERGFEAADDGTPLVAMTVTGQQRLPLERALARIPDVPTPLAGGAFDVDDEAYGEVVGRIVKEMIGTGEGANFVIKRTFVADITDFGPLSAPALFRRLLEHESGAYWTFLVHTGERTLVGASPERHVSLRDGTAVMNPISGTYRYPPSGPTLAGVLEFLADRKETDELYMVLDEELKMMARICPDGGRAVGPYLKEMARLAHTEYLIEGRTDRDVRDILRETMFAPTVTGSPVESACRIIHRYEPGGRGYYSGVAALIGRDSAGERVMDTAILIRTADISAQGRIGIAVGSTIVRHSDPASEAAETRAKAAGLVAALDGGQQQRFAGHPSVLRALESRNDSIADFWLAETASRASARPELAGRSVLVIDAEDTFTSMIDQELRSLGLRVTVRRFDEEYAFEGHDLVVMGPGPGDPQEAAHPKMRHLRAALDTLLAERRPFLAVCLSHQLLGLRLGLPIRRRAVPNQGVQKEIDLFGGAERVGFYNTFALVAEAEEFAAEGVGRVLVSRDPESGEVHALRGPGFASLQFHPESVLTREGPRIVATALSGLLGPARVPDPA</sequence>
<dbReference type="Pfam" id="PF00425">
    <property type="entry name" value="Chorismate_bind"/>
    <property type="match status" value="1"/>
</dbReference>
<evidence type="ECO:0000256" key="4">
    <source>
        <dbReference type="ARBA" id="ARBA00047683"/>
    </source>
</evidence>
<evidence type="ECO:0000256" key="3">
    <source>
        <dbReference type="ARBA" id="ARBA00023239"/>
    </source>
</evidence>
<gene>
    <name evidence="8" type="primary">epaM</name>
</gene>
<dbReference type="InterPro" id="IPR019999">
    <property type="entry name" value="Anth_synth_I-like"/>
</dbReference>
<keyword evidence="2" id="KW-0315">Glutamine amidotransferase</keyword>
<dbReference type="PRINTS" id="PR00096">
    <property type="entry name" value="GATASE"/>
</dbReference>
<organism evidence="8">
    <name type="scientific">Kitasatospora sp. HKI 714</name>
    <dbReference type="NCBI Taxonomy" id="1485014"/>
    <lineage>
        <taxon>Bacteria</taxon>
        <taxon>Bacillati</taxon>
        <taxon>Actinomycetota</taxon>
        <taxon>Actinomycetes</taxon>
        <taxon>Kitasatosporales</taxon>
        <taxon>Streptomycetaceae</taxon>
        <taxon>Kitasatospora</taxon>
    </lineage>
</organism>
<dbReference type="EMBL" id="KJ207079">
    <property type="protein sequence ID" value="AHW81472.1"/>
    <property type="molecule type" value="Genomic_DNA"/>
</dbReference>
<name>X5F0W0_9ACTN</name>
<dbReference type="EC" id="4.1.3.27" evidence="1"/>
<evidence type="ECO:0000313" key="8">
    <source>
        <dbReference type="EMBL" id="AHW81472.1"/>
    </source>
</evidence>
<proteinExistence type="predicted"/>
<dbReference type="Gene3D" id="3.60.120.10">
    <property type="entry name" value="Anthranilate synthase"/>
    <property type="match status" value="1"/>
</dbReference>
<dbReference type="Gene3D" id="3.40.50.880">
    <property type="match status" value="1"/>
</dbReference>
<dbReference type="PANTHER" id="PTHR11236:SF49">
    <property type="entry name" value="ANTHRANILATE SYNTHASE COMPONENT 1"/>
    <property type="match status" value="1"/>
</dbReference>
<feature type="region of interest" description="Disordered" evidence="5">
    <location>
        <begin position="1"/>
        <end position="37"/>
    </location>
</feature>
<dbReference type="InterPro" id="IPR006221">
    <property type="entry name" value="TrpG/PapA_dom"/>
</dbReference>
<dbReference type="CDD" id="cd01743">
    <property type="entry name" value="GATase1_Anthranilate_Synthase"/>
    <property type="match status" value="1"/>
</dbReference>
<evidence type="ECO:0000259" key="6">
    <source>
        <dbReference type="Pfam" id="PF00117"/>
    </source>
</evidence>
<dbReference type="PROSITE" id="PS51273">
    <property type="entry name" value="GATASE_TYPE_1"/>
    <property type="match status" value="1"/>
</dbReference>
<evidence type="ECO:0000259" key="7">
    <source>
        <dbReference type="Pfam" id="PF00425"/>
    </source>
</evidence>
<dbReference type="GO" id="GO:0000162">
    <property type="term" value="P:L-tryptophan biosynthetic process"/>
    <property type="evidence" value="ECO:0007669"/>
    <property type="project" value="TreeGrafter"/>
</dbReference>
<keyword evidence="3" id="KW-0456">Lyase</keyword>
<dbReference type="PRINTS" id="PR00099">
    <property type="entry name" value="CPSGATASE"/>
</dbReference>
<dbReference type="GO" id="GO:0004049">
    <property type="term" value="F:anthranilate synthase activity"/>
    <property type="evidence" value="ECO:0007669"/>
    <property type="project" value="UniProtKB-EC"/>
</dbReference>
<dbReference type="PANTHER" id="PTHR11236">
    <property type="entry name" value="AMINOBENZOATE/ANTHRANILATE SYNTHASE"/>
    <property type="match status" value="1"/>
</dbReference>
<dbReference type="SUPFAM" id="SSF52317">
    <property type="entry name" value="Class I glutamine amidotransferase-like"/>
    <property type="match status" value="1"/>
</dbReference>
<dbReference type="InterPro" id="IPR015890">
    <property type="entry name" value="Chorismate_C"/>
</dbReference>
<dbReference type="InterPro" id="IPR005801">
    <property type="entry name" value="ADC_synthase"/>
</dbReference>
<reference evidence="8" key="1">
    <citation type="journal article" date="2014" name="J. Nat. Prod.">
        <title>Genomics-Guided Discovery of Endophenazines from Kitasatospora sp. HKI 714.</title>
        <authorList>
            <person name="Heine D."/>
            <person name="Martin K."/>
            <person name="Hertweck C."/>
        </authorList>
    </citation>
    <scope>NUCLEOTIDE SEQUENCE</scope>
    <source>
        <strain evidence="8">HKI 714</strain>
    </source>
</reference>
<dbReference type="AlphaFoldDB" id="X5F0W0"/>
<dbReference type="InterPro" id="IPR029062">
    <property type="entry name" value="Class_I_gatase-like"/>
</dbReference>
<protein>
    <recommendedName>
        <fullName evidence="1">anthranilate synthase</fullName>
        <ecNumber evidence="1">4.1.3.27</ecNumber>
    </recommendedName>
</protein>
<dbReference type="Pfam" id="PF00117">
    <property type="entry name" value="GATase"/>
    <property type="match status" value="1"/>
</dbReference>
<feature type="compositionally biased region" description="Low complexity" evidence="5">
    <location>
        <begin position="22"/>
        <end position="31"/>
    </location>
</feature>
<dbReference type="SUPFAM" id="SSF56322">
    <property type="entry name" value="ADC synthase"/>
    <property type="match status" value="1"/>
</dbReference>
<feature type="domain" description="Glutamine amidotransferase" evidence="6">
    <location>
        <begin position="477"/>
        <end position="655"/>
    </location>
</feature>
<dbReference type="PRINTS" id="PR00097">
    <property type="entry name" value="ANTSNTHASEII"/>
</dbReference>
<comment type="catalytic activity">
    <reaction evidence="4">
        <text>chorismate + L-glutamine = anthranilate + pyruvate + L-glutamate + H(+)</text>
        <dbReference type="Rhea" id="RHEA:21732"/>
        <dbReference type="ChEBI" id="CHEBI:15361"/>
        <dbReference type="ChEBI" id="CHEBI:15378"/>
        <dbReference type="ChEBI" id="CHEBI:16567"/>
        <dbReference type="ChEBI" id="CHEBI:29748"/>
        <dbReference type="ChEBI" id="CHEBI:29985"/>
        <dbReference type="ChEBI" id="CHEBI:58359"/>
        <dbReference type="EC" id="4.1.3.27"/>
    </reaction>
</comment>
<evidence type="ECO:0000256" key="2">
    <source>
        <dbReference type="ARBA" id="ARBA00022962"/>
    </source>
</evidence>
<dbReference type="InterPro" id="IPR017926">
    <property type="entry name" value="GATASE"/>
</dbReference>